<keyword evidence="2" id="KW-1185">Reference proteome</keyword>
<gene>
    <name evidence="1" type="ORF">L873DRAFT_370788</name>
</gene>
<dbReference type="EMBL" id="ML120510">
    <property type="protein sequence ID" value="RPA90912.1"/>
    <property type="molecule type" value="Genomic_DNA"/>
</dbReference>
<reference evidence="1 2" key="1">
    <citation type="journal article" date="2018" name="Nat. Ecol. Evol.">
        <title>Pezizomycetes genomes reveal the molecular basis of ectomycorrhizal truffle lifestyle.</title>
        <authorList>
            <person name="Murat C."/>
            <person name="Payen T."/>
            <person name="Noel B."/>
            <person name="Kuo A."/>
            <person name="Morin E."/>
            <person name="Chen J."/>
            <person name="Kohler A."/>
            <person name="Krizsan K."/>
            <person name="Balestrini R."/>
            <person name="Da Silva C."/>
            <person name="Montanini B."/>
            <person name="Hainaut M."/>
            <person name="Levati E."/>
            <person name="Barry K.W."/>
            <person name="Belfiori B."/>
            <person name="Cichocki N."/>
            <person name="Clum A."/>
            <person name="Dockter R.B."/>
            <person name="Fauchery L."/>
            <person name="Guy J."/>
            <person name="Iotti M."/>
            <person name="Le Tacon F."/>
            <person name="Lindquist E.A."/>
            <person name="Lipzen A."/>
            <person name="Malagnac F."/>
            <person name="Mello A."/>
            <person name="Molinier V."/>
            <person name="Miyauchi S."/>
            <person name="Poulain J."/>
            <person name="Riccioni C."/>
            <person name="Rubini A."/>
            <person name="Sitrit Y."/>
            <person name="Splivallo R."/>
            <person name="Traeger S."/>
            <person name="Wang M."/>
            <person name="Zifcakova L."/>
            <person name="Wipf D."/>
            <person name="Zambonelli A."/>
            <person name="Paolocci F."/>
            <person name="Nowrousian M."/>
            <person name="Ottonello S."/>
            <person name="Baldrian P."/>
            <person name="Spatafora J.W."/>
            <person name="Henrissat B."/>
            <person name="Nagy L.G."/>
            <person name="Aury J.M."/>
            <person name="Wincker P."/>
            <person name="Grigoriev I.V."/>
            <person name="Bonfante P."/>
            <person name="Martin F.M."/>
        </authorList>
    </citation>
    <scope>NUCLEOTIDE SEQUENCE [LARGE SCALE GENOMIC DNA]</scope>
    <source>
        <strain evidence="1 2">120613-1</strain>
    </source>
</reference>
<dbReference type="OrthoDB" id="5459121at2759"/>
<protein>
    <recommendedName>
        <fullName evidence="3">Myb-like domain-containing protein</fullName>
    </recommendedName>
</protein>
<proteinExistence type="predicted"/>
<dbReference type="AlphaFoldDB" id="A0A3N4IXI7"/>
<sequence length="103" mass="11749">MMLHNTADHVIWTASETEQLIGWLEDPENMRKIRKGSRVTKKQVIGEITLRIPTKPAVKVGYKYNNLLKAYREAIKLNSQSGWGLTQGDLDEGKKALREKLLS</sequence>
<evidence type="ECO:0008006" key="3">
    <source>
        <dbReference type="Google" id="ProtNLM"/>
    </source>
</evidence>
<organism evidence="1 2">
    <name type="scientific">Choiromyces venosus 120613-1</name>
    <dbReference type="NCBI Taxonomy" id="1336337"/>
    <lineage>
        <taxon>Eukaryota</taxon>
        <taxon>Fungi</taxon>
        <taxon>Dikarya</taxon>
        <taxon>Ascomycota</taxon>
        <taxon>Pezizomycotina</taxon>
        <taxon>Pezizomycetes</taxon>
        <taxon>Pezizales</taxon>
        <taxon>Tuberaceae</taxon>
        <taxon>Choiromyces</taxon>
    </lineage>
</organism>
<name>A0A3N4IXI7_9PEZI</name>
<dbReference type="Proteomes" id="UP000276215">
    <property type="component" value="Unassembled WGS sequence"/>
</dbReference>
<evidence type="ECO:0000313" key="2">
    <source>
        <dbReference type="Proteomes" id="UP000276215"/>
    </source>
</evidence>
<evidence type="ECO:0000313" key="1">
    <source>
        <dbReference type="EMBL" id="RPA90912.1"/>
    </source>
</evidence>
<accession>A0A3N4IXI7</accession>